<feature type="domain" description="G-protein coupled receptors family 1 profile" evidence="10">
    <location>
        <begin position="40"/>
        <end position="288"/>
    </location>
</feature>
<dbReference type="PANTHER" id="PTHR24249:SF424">
    <property type="entry name" value="G-PROTEIN COUPLED RECEPTORS FAMILY 1 PROFILE DOMAIN-CONTAINING PROTEIN"/>
    <property type="match status" value="1"/>
</dbReference>
<dbReference type="InterPro" id="IPR017452">
    <property type="entry name" value="GPCR_Rhodpsn_7TM"/>
</dbReference>
<sequence>MENSTGDNFWVPDMPPCPSPAICIIETTIIIAVTGLVMIGNVFNLIVLLSTPTLRNSHGYLLLSLSVADLMTGLVATLSIYPSATFRASPDSWPYGDTACLISAYFHQVGIANSGITLVLLSIERYVAVVHPLRYSRVVTKRVTLICIGLVWLISIGVFSTIFAGFPEHLYFPTLYVCLPSFFSQPILAGVLLSTVVAPIPIITVTSCIVSRSLRTALQGSTRDSGRGLKIKAFRMVQIMTLTLILCYVPFFVMFLVGLAARISIPQVAVFCVYWLLLANSFFNTLIYFKMNAAFRARLYELVGLVASRLGITAEKSDSHSARDNLSTIANSSKPSNGNSVATSSTSVNVQFHDSTL</sequence>
<keyword evidence="4 9" id="KW-1133">Transmembrane helix</keyword>
<feature type="transmembrane region" description="Helical" evidence="9">
    <location>
        <begin position="186"/>
        <end position="210"/>
    </location>
</feature>
<dbReference type="GO" id="GO:0004930">
    <property type="term" value="F:G protein-coupled receptor activity"/>
    <property type="evidence" value="ECO:0007669"/>
    <property type="project" value="UniProtKB-KW"/>
</dbReference>
<keyword evidence="6 9" id="KW-0472">Membrane</keyword>
<dbReference type="PRINTS" id="PR00237">
    <property type="entry name" value="GPCRRHODOPSN"/>
</dbReference>
<evidence type="ECO:0000256" key="3">
    <source>
        <dbReference type="ARBA" id="ARBA00022692"/>
    </source>
</evidence>
<evidence type="ECO:0000256" key="8">
    <source>
        <dbReference type="ARBA" id="ARBA00023224"/>
    </source>
</evidence>
<organism evidence="11 12">
    <name type="scientific">Patiria miniata</name>
    <name type="common">Bat star</name>
    <name type="synonym">Asterina miniata</name>
    <dbReference type="NCBI Taxonomy" id="46514"/>
    <lineage>
        <taxon>Eukaryota</taxon>
        <taxon>Metazoa</taxon>
        <taxon>Echinodermata</taxon>
        <taxon>Eleutherozoa</taxon>
        <taxon>Asterozoa</taxon>
        <taxon>Asteroidea</taxon>
        <taxon>Valvatacea</taxon>
        <taxon>Valvatida</taxon>
        <taxon>Asterinidae</taxon>
        <taxon>Patiria</taxon>
    </lineage>
</organism>
<dbReference type="Gene3D" id="1.20.1070.10">
    <property type="entry name" value="Rhodopsin 7-helix transmembrane proteins"/>
    <property type="match status" value="1"/>
</dbReference>
<evidence type="ECO:0000256" key="5">
    <source>
        <dbReference type="ARBA" id="ARBA00023040"/>
    </source>
</evidence>
<keyword evidence="2" id="KW-1003">Cell membrane</keyword>
<keyword evidence="5" id="KW-0297">G-protein coupled receptor</keyword>
<dbReference type="PROSITE" id="PS50262">
    <property type="entry name" value="G_PROTEIN_RECEP_F1_2"/>
    <property type="match status" value="1"/>
</dbReference>
<evidence type="ECO:0000259" key="10">
    <source>
        <dbReference type="PROSITE" id="PS50262"/>
    </source>
</evidence>
<keyword evidence="12" id="KW-1185">Reference proteome</keyword>
<evidence type="ECO:0000256" key="4">
    <source>
        <dbReference type="ARBA" id="ARBA00022989"/>
    </source>
</evidence>
<feature type="transmembrane region" description="Helical" evidence="9">
    <location>
        <begin position="239"/>
        <end position="261"/>
    </location>
</feature>
<dbReference type="OMA" id="TLIYFKM"/>
<evidence type="ECO:0000256" key="1">
    <source>
        <dbReference type="ARBA" id="ARBA00004651"/>
    </source>
</evidence>
<comment type="subcellular location">
    <subcellularLocation>
        <location evidence="1">Cell membrane</location>
        <topology evidence="1">Multi-pass membrane protein</topology>
    </subcellularLocation>
</comment>
<evidence type="ECO:0000313" key="12">
    <source>
        <dbReference type="Proteomes" id="UP000887568"/>
    </source>
</evidence>
<evidence type="ECO:0000256" key="2">
    <source>
        <dbReference type="ARBA" id="ARBA00022475"/>
    </source>
</evidence>
<feature type="transmembrane region" description="Helical" evidence="9">
    <location>
        <begin position="19"/>
        <end position="48"/>
    </location>
</feature>
<feature type="transmembrane region" description="Helical" evidence="9">
    <location>
        <begin position="60"/>
        <end position="81"/>
    </location>
</feature>
<evidence type="ECO:0000313" key="11">
    <source>
        <dbReference type="EnsemblMetazoa" id="XP_038047217.1"/>
    </source>
</evidence>
<name>A0A913Z669_PATMI</name>
<keyword evidence="7" id="KW-0675">Receptor</keyword>
<evidence type="ECO:0000256" key="7">
    <source>
        <dbReference type="ARBA" id="ARBA00023170"/>
    </source>
</evidence>
<dbReference type="CDD" id="cd00637">
    <property type="entry name" value="7tm_classA_rhodopsin-like"/>
    <property type="match status" value="1"/>
</dbReference>
<dbReference type="InterPro" id="IPR050569">
    <property type="entry name" value="TAAR"/>
</dbReference>
<dbReference type="InterPro" id="IPR000276">
    <property type="entry name" value="GPCR_Rhodpsn"/>
</dbReference>
<dbReference type="GeneID" id="119721285"/>
<accession>A0A913Z669</accession>
<dbReference type="EnsemblMetazoa" id="XM_038191289.1">
    <property type="protein sequence ID" value="XP_038047217.1"/>
    <property type="gene ID" value="LOC119721285"/>
</dbReference>
<dbReference type="RefSeq" id="XP_038047217.1">
    <property type="nucleotide sequence ID" value="XM_038191289.1"/>
</dbReference>
<keyword evidence="8" id="KW-0807">Transducer</keyword>
<feature type="transmembrane region" description="Helical" evidence="9">
    <location>
        <begin position="267"/>
        <end position="289"/>
    </location>
</feature>
<keyword evidence="3 9" id="KW-0812">Transmembrane</keyword>
<dbReference type="SMART" id="SM01381">
    <property type="entry name" value="7TM_GPCR_Srsx"/>
    <property type="match status" value="1"/>
</dbReference>
<protein>
    <recommendedName>
        <fullName evidence="10">G-protein coupled receptors family 1 profile domain-containing protein</fullName>
    </recommendedName>
</protein>
<dbReference type="SUPFAM" id="SSF81321">
    <property type="entry name" value="Family A G protein-coupled receptor-like"/>
    <property type="match status" value="1"/>
</dbReference>
<dbReference type="Pfam" id="PF00001">
    <property type="entry name" value="7tm_1"/>
    <property type="match status" value="1"/>
</dbReference>
<feature type="transmembrane region" description="Helical" evidence="9">
    <location>
        <begin position="143"/>
        <end position="166"/>
    </location>
</feature>
<dbReference type="Proteomes" id="UP000887568">
    <property type="component" value="Unplaced"/>
</dbReference>
<dbReference type="GO" id="GO:0005886">
    <property type="term" value="C:plasma membrane"/>
    <property type="evidence" value="ECO:0007669"/>
    <property type="project" value="UniProtKB-SubCell"/>
</dbReference>
<dbReference type="OrthoDB" id="6376512at2759"/>
<feature type="transmembrane region" description="Helical" evidence="9">
    <location>
        <begin position="101"/>
        <end position="123"/>
    </location>
</feature>
<dbReference type="AlphaFoldDB" id="A0A913Z669"/>
<proteinExistence type="predicted"/>
<evidence type="ECO:0000256" key="9">
    <source>
        <dbReference type="SAM" id="Phobius"/>
    </source>
</evidence>
<dbReference type="PANTHER" id="PTHR24249">
    <property type="entry name" value="HISTAMINE RECEPTOR-RELATED G-PROTEIN COUPLED RECEPTOR"/>
    <property type="match status" value="1"/>
</dbReference>
<reference evidence="11" key="1">
    <citation type="submission" date="2022-11" db="UniProtKB">
        <authorList>
            <consortium name="EnsemblMetazoa"/>
        </authorList>
    </citation>
    <scope>IDENTIFICATION</scope>
</reference>
<evidence type="ECO:0000256" key="6">
    <source>
        <dbReference type="ARBA" id="ARBA00023136"/>
    </source>
</evidence>